<keyword evidence="3" id="KW-1185">Reference proteome</keyword>
<proteinExistence type="predicted"/>
<evidence type="ECO:0000313" key="2">
    <source>
        <dbReference type="EMBL" id="KAJ3835716.1"/>
    </source>
</evidence>
<accession>A0AA38P418</accession>
<reference evidence="2" key="1">
    <citation type="submission" date="2022-08" db="EMBL/GenBank/DDBJ databases">
        <authorList>
            <consortium name="DOE Joint Genome Institute"/>
            <person name="Min B."/>
            <person name="Riley R."/>
            <person name="Sierra-Patev S."/>
            <person name="Naranjo-Ortiz M."/>
            <person name="Looney B."/>
            <person name="Konkel Z."/>
            <person name="Slot J.C."/>
            <person name="Sakamoto Y."/>
            <person name="Steenwyk J.L."/>
            <person name="Rokas A."/>
            <person name="Carro J."/>
            <person name="Camarero S."/>
            <person name="Ferreira P."/>
            <person name="Molpeceres G."/>
            <person name="Ruiz-Duenas F.J."/>
            <person name="Serrano A."/>
            <person name="Henrissat B."/>
            <person name="Drula E."/>
            <person name="Hughes K.W."/>
            <person name="Mata J.L."/>
            <person name="Ishikawa N.K."/>
            <person name="Vargas-Isla R."/>
            <person name="Ushijima S."/>
            <person name="Smith C.A."/>
            <person name="Ahrendt S."/>
            <person name="Andreopoulos W."/>
            <person name="He G."/>
            <person name="Labutti K."/>
            <person name="Lipzen A."/>
            <person name="Ng V."/>
            <person name="Sandor L."/>
            <person name="Barry K."/>
            <person name="Martinez A.T."/>
            <person name="Xiao Y."/>
            <person name="Gibbons J.G."/>
            <person name="Terashima K."/>
            <person name="Hibbett D.S."/>
            <person name="Grigoriev I.V."/>
        </authorList>
    </citation>
    <scope>NUCLEOTIDE SEQUENCE</scope>
    <source>
        <strain evidence="2">TFB9207</strain>
    </source>
</reference>
<protein>
    <submittedName>
        <fullName evidence="2">Uncharacterized protein</fullName>
    </submittedName>
</protein>
<name>A0AA38P418_9AGAR</name>
<feature type="region of interest" description="Disordered" evidence="1">
    <location>
        <begin position="365"/>
        <end position="388"/>
    </location>
</feature>
<comment type="caution">
    <text evidence="2">The sequence shown here is derived from an EMBL/GenBank/DDBJ whole genome shotgun (WGS) entry which is preliminary data.</text>
</comment>
<feature type="region of interest" description="Disordered" evidence="1">
    <location>
        <begin position="158"/>
        <end position="209"/>
    </location>
</feature>
<dbReference type="AlphaFoldDB" id="A0AA38P418"/>
<organism evidence="2 3">
    <name type="scientific">Lentinula raphanica</name>
    <dbReference type="NCBI Taxonomy" id="153919"/>
    <lineage>
        <taxon>Eukaryota</taxon>
        <taxon>Fungi</taxon>
        <taxon>Dikarya</taxon>
        <taxon>Basidiomycota</taxon>
        <taxon>Agaricomycotina</taxon>
        <taxon>Agaricomycetes</taxon>
        <taxon>Agaricomycetidae</taxon>
        <taxon>Agaricales</taxon>
        <taxon>Marasmiineae</taxon>
        <taxon>Omphalotaceae</taxon>
        <taxon>Lentinula</taxon>
    </lineage>
</organism>
<evidence type="ECO:0000313" key="3">
    <source>
        <dbReference type="Proteomes" id="UP001163846"/>
    </source>
</evidence>
<feature type="compositionally biased region" description="Polar residues" evidence="1">
    <location>
        <begin position="373"/>
        <end position="384"/>
    </location>
</feature>
<sequence length="444" mass="50080">MLVKSPYKYQYLLLESWTYSFPAPRTPLVTSRLMPPFIQQPHSLYYSPARIPTFDHGLQQTVYVRPPVNRFGDRLGLRQFWSLRKAGGLKWEYYCSCTPPADSPGIPARFYEVNKITSPYFGNAYLACGKTKRRDCCTWKIRLDKIYKAQDVELLIRPSDTSDGDSESSSDLPAKPEEGSHIENKDTESDVRSPASPPRGPSAPLDAEDHDFDNVQFDEAFAQLMAQLQITGELPSSFPPFSEQELADLLEQLGLNGEDPAAPNSSDPPSHQMVWNEMEEEWQLPAHAYEGKSFRSSVVFPAYLTLYLELRAAFAGQDDVLVTPDGEIHYIPKSPQSSAPVVAEEARISEDNADDMCWEDNETTLIEEHGPSSKASTSELPKSSDSQDDMFIDLTLDEERQPTRRKEIVRFFSPIDLTMDELSQDKLQIFGAGTCAEPYEFSDL</sequence>
<dbReference type="EMBL" id="MU806385">
    <property type="protein sequence ID" value="KAJ3835716.1"/>
    <property type="molecule type" value="Genomic_DNA"/>
</dbReference>
<gene>
    <name evidence="2" type="ORF">F5878DRAFT_663618</name>
</gene>
<feature type="compositionally biased region" description="Basic and acidic residues" evidence="1">
    <location>
        <begin position="174"/>
        <end position="191"/>
    </location>
</feature>
<evidence type="ECO:0000256" key="1">
    <source>
        <dbReference type="SAM" id="MobiDB-lite"/>
    </source>
</evidence>
<dbReference type="Proteomes" id="UP001163846">
    <property type="component" value="Unassembled WGS sequence"/>
</dbReference>